<proteinExistence type="predicted"/>
<accession>A0A426QMK9</accession>
<dbReference type="AlphaFoldDB" id="A0A426QMK9"/>
<dbReference type="OrthoDB" id="5405867at2"/>
<name>A0A426QMK9_9GAMM</name>
<sequence length="81" mass="9254">MDTAQWETARLDPTAVFRTPGELMARIDLSDAQKIELLRRWEYDARELEVAEEENMAGSGDDTDLLDEILNCLRQLEGGQK</sequence>
<dbReference type="EMBL" id="QZMU01000001">
    <property type="protein sequence ID" value="RRQ22979.1"/>
    <property type="molecule type" value="Genomic_DNA"/>
</dbReference>
<reference evidence="1 2" key="1">
    <citation type="journal article" date="2010" name="Int. J. Syst. Evol. Microbiol.">
        <title>Thiohalobacter thiocyanaticus gen. nov., sp. nov., a moderately halophilic, sulfur-oxidizing gammaproteobacterium from hypersaline lakes, that utilizes thiocyanate.</title>
        <authorList>
            <person name="Sorokin D.Y."/>
            <person name="Kovaleva O.L."/>
            <person name="Tourova T.P."/>
            <person name="Muyzer G."/>
        </authorList>
    </citation>
    <scope>NUCLEOTIDE SEQUENCE [LARGE SCALE GENOMIC DNA]</scope>
    <source>
        <strain evidence="1 2">Hrh1</strain>
    </source>
</reference>
<protein>
    <submittedName>
        <fullName evidence="1">Uncharacterized protein</fullName>
    </submittedName>
</protein>
<organism evidence="1 2">
    <name type="scientific">Thiohalobacter thiocyanaticus</name>
    <dbReference type="NCBI Taxonomy" id="585455"/>
    <lineage>
        <taxon>Bacteria</taxon>
        <taxon>Pseudomonadati</taxon>
        <taxon>Pseudomonadota</taxon>
        <taxon>Gammaproteobacteria</taxon>
        <taxon>Thiohalobacterales</taxon>
        <taxon>Thiohalobacteraceae</taxon>
        <taxon>Thiohalobacter</taxon>
    </lineage>
</organism>
<comment type="caution">
    <text evidence="1">The sequence shown here is derived from an EMBL/GenBank/DDBJ whole genome shotgun (WGS) entry which is preliminary data.</text>
</comment>
<dbReference type="Proteomes" id="UP000287798">
    <property type="component" value="Unassembled WGS sequence"/>
</dbReference>
<evidence type="ECO:0000313" key="2">
    <source>
        <dbReference type="Proteomes" id="UP000287798"/>
    </source>
</evidence>
<keyword evidence="2" id="KW-1185">Reference proteome</keyword>
<evidence type="ECO:0000313" key="1">
    <source>
        <dbReference type="EMBL" id="RRQ22979.1"/>
    </source>
</evidence>
<gene>
    <name evidence="1" type="ORF">D6C00_01705</name>
</gene>